<keyword evidence="2" id="KW-1185">Reference proteome</keyword>
<dbReference type="GeneID" id="80349707"/>
<gene>
    <name evidence="1" type="ORF">NWFMUON74_52670</name>
</gene>
<dbReference type="EMBL" id="AP023396">
    <property type="protein sequence ID" value="BCK57495.1"/>
    <property type="molecule type" value="Genomic_DNA"/>
</dbReference>
<protein>
    <recommendedName>
        <fullName evidence="3">PIN domain-containing protein</fullName>
    </recommendedName>
</protein>
<evidence type="ECO:0000313" key="1">
    <source>
        <dbReference type="EMBL" id="BCK57495.1"/>
    </source>
</evidence>
<dbReference type="AlphaFoldDB" id="A0A7G1KQE2"/>
<dbReference type="Proteomes" id="UP000516173">
    <property type="component" value="Chromosome"/>
</dbReference>
<proteinExistence type="predicted"/>
<reference evidence="1 2" key="1">
    <citation type="submission" date="2020-08" db="EMBL/GenBank/DDBJ databases">
        <title>Genome Sequencing of Nocardia wallacei strain FMUON74 and assembly.</title>
        <authorList>
            <person name="Toyokawa M."/>
            <person name="Uesaka K."/>
        </authorList>
    </citation>
    <scope>NUCLEOTIDE SEQUENCE [LARGE SCALE GENOMIC DNA]</scope>
    <source>
        <strain evidence="1 2">FMUON74</strain>
    </source>
</reference>
<evidence type="ECO:0008006" key="3">
    <source>
        <dbReference type="Google" id="ProtNLM"/>
    </source>
</evidence>
<dbReference type="KEGG" id="nwl:NWFMUON74_52670"/>
<accession>A0A7G1KQE2</accession>
<evidence type="ECO:0000313" key="2">
    <source>
        <dbReference type="Proteomes" id="UP000516173"/>
    </source>
</evidence>
<name>A0A7G1KQE2_9NOCA</name>
<sequence length="146" mass="16258">MSAYLFPDVTVVRSYAMSGRLDTLRSLLHGRGRWTAATAFEAGRTHGASTAIASIVSQGWLGEPLEISDPDEIQQVQLRRRAVFGGHPDDPLSRLSEAETWHVLREWAAYADGILVTDDPALLQHAHRWGVRTQRTMLSPTLREPT</sequence>
<organism evidence="1 2">
    <name type="scientific">Nocardia wallacei</name>
    <dbReference type="NCBI Taxonomy" id="480035"/>
    <lineage>
        <taxon>Bacteria</taxon>
        <taxon>Bacillati</taxon>
        <taxon>Actinomycetota</taxon>
        <taxon>Actinomycetes</taxon>
        <taxon>Mycobacteriales</taxon>
        <taxon>Nocardiaceae</taxon>
        <taxon>Nocardia</taxon>
    </lineage>
</organism>
<dbReference type="RefSeq" id="WP_187684394.1">
    <property type="nucleotide sequence ID" value="NZ_AP023396.1"/>
</dbReference>